<dbReference type="Pfam" id="PF01346">
    <property type="entry name" value="FKBP_N"/>
    <property type="match status" value="2"/>
</dbReference>
<organism evidence="10 11">
    <name type="scientific">Luteimonas galliterrae</name>
    <dbReference type="NCBI Taxonomy" id="2940486"/>
    <lineage>
        <taxon>Bacteria</taxon>
        <taxon>Pseudomonadati</taxon>
        <taxon>Pseudomonadota</taxon>
        <taxon>Gammaproteobacteria</taxon>
        <taxon>Lysobacterales</taxon>
        <taxon>Lysobacteraceae</taxon>
        <taxon>Luteimonas</taxon>
    </lineage>
</organism>
<dbReference type="Proteomes" id="UP001431217">
    <property type="component" value="Unassembled WGS sequence"/>
</dbReference>
<keyword evidence="5 10" id="KW-0413">Isomerase</keyword>
<dbReference type="InterPro" id="IPR000774">
    <property type="entry name" value="PPIase_FKBP_N"/>
</dbReference>
<dbReference type="Pfam" id="PF00254">
    <property type="entry name" value="FKBP_C"/>
    <property type="match status" value="1"/>
</dbReference>
<sequence>MKDWMRGAAAAALAAVAFGAAAQQAQAPLVTERDKVSYTIGMDVGRSIAPAAPDMDMAAFERAVRHTFDGGQPLLTEAEIKPLADALMKRIASRSPAPNAPKPSGPPPAISREKVGLLVGSDVGRSLTPIKDEIDVAVLTRGLRAATGDGKPLLTDAEAAVVRDAFTQRIQAKMQAQAATLGAKNEADGAAFLAKNKTVKGVFTTPSGLQYMVLRQGSGVRPKPSDRVRVNYHGTLLDGTVFDSSYDRGQPAEFGLNQVIAGWTEGVTLMPTGAKYRFWIPGNLAYGAKGSPPKIGPNSTLIFDVELMAILPAGH</sequence>
<evidence type="ECO:0000259" key="9">
    <source>
        <dbReference type="Pfam" id="PF01346"/>
    </source>
</evidence>
<feature type="domain" description="Peptidyl-prolyl cis-trans isomerase FKBP-type N-terminal" evidence="9">
    <location>
        <begin position="113"/>
        <end position="213"/>
    </location>
</feature>
<dbReference type="PANTHER" id="PTHR43811:SF57">
    <property type="entry name" value="FKBP-TYPE PEPTIDYL-PROLYL CIS-TRANS ISOMERASE FKPA-RELATED"/>
    <property type="match status" value="1"/>
</dbReference>
<dbReference type="InterPro" id="IPR001179">
    <property type="entry name" value="PPIase_FKBP_dom"/>
</dbReference>
<keyword evidence="4" id="KW-0697">Rotamase</keyword>
<keyword evidence="7" id="KW-0732">Signal</keyword>
<name>A0ABT0MFW6_9GAMM</name>
<feature type="domain" description="Peptidyl-prolyl cis-trans isomerase FKBP-type N-terminal" evidence="9">
    <location>
        <begin position="34"/>
        <end position="94"/>
    </location>
</feature>
<keyword evidence="11" id="KW-1185">Reference proteome</keyword>
<evidence type="ECO:0000259" key="8">
    <source>
        <dbReference type="Pfam" id="PF00254"/>
    </source>
</evidence>
<feature type="chain" id="PRO_5046780659" description="peptidylprolyl isomerase" evidence="7">
    <location>
        <begin position="28"/>
        <end position="315"/>
    </location>
</feature>
<evidence type="ECO:0000256" key="2">
    <source>
        <dbReference type="ARBA" id="ARBA00006577"/>
    </source>
</evidence>
<evidence type="ECO:0000313" key="10">
    <source>
        <dbReference type="EMBL" id="MCL1633762.1"/>
    </source>
</evidence>
<dbReference type="GO" id="GO:0016853">
    <property type="term" value="F:isomerase activity"/>
    <property type="evidence" value="ECO:0007669"/>
    <property type="project" value="UniProtKB-KW"/>
</dbReference>
<evidence type="ECO:0000313" key="11">
    <source>
        <dbReference type="Proteomes" id="UP001431217"/>
    </source>
</evidence>
<dbReference type="SUPFAM" id="SSF54534">
    <property type="entry name" value="FKBP-like"/>
    <property type="match status" value="1"/>
</dbReference>
<dbReference type="EC" id="5.2.1.8" evidence="3"/>
<gene>
    <name evidence="10" type="ORF">M2650_03765</name>
</gene>
<reference evidence="10 11" key="1">
    <citation type="submission" date="2022-05" db="EMBL/GenBank/DDBJ databases">
        <title>Luteimonas sp. SX5, whole genome shotgun sequencing project.</title>
        <authorList>
            <person name="Zhao G."/>
            <person name="Shen L."/>
        </authorList>
    </citation>
    <scope>NUCLEOTIDE SEQUENCE [LARGE SCALE GENOMIC DNA]</scope>
    <source>
        <strain evidence="10 11">SX5</strain>
    </source>
</reference>
<dbReference type="PANTHER" id="PTHR43811">
    <property type="entry name" value="FKBP-TYPE PEPTIDYL-PROLYL CIS-TRANS ISOMERASE FKPA"/>
    <property type="match status" value="1"/>
</dbReference>
<dbReference type="Gene3D" id="1.10.287.460">
    <property type="entry name" value="Peptidyl-prolyl cis-trans isomerase, FKBP-type, N-terminal domain"/>
    <property type="match status" value="2"/>
</dbReference>
<dbReference type="InterPro" id="IPR046357">
    <property type="entry name" value="PPIase_dom_sf"/>
</dbReference>
<dbReference type="EMBL" id="JAMBEP010000001">
    <property type="protein sequence ID" value="MCL1633762.1"/>
    <property type="molecule type" value="Genomic_DNA"/>
</dbReference>
<protein>
    <recommendedName>
        <fullName evidence="3">peptidylprolyl isomerase</fullName>
        <ecNumber evidence="3">5.2.1.8</ecNumber>
    </recommendedName>
    <alternativeName>
        <fullName evidence="6">Rotamase</fullName>
    </alternativeName>
</protein>
<evidence type="ECO:0000256" key="7">
    <source>
        <dbReference type="SAM" id="SignalP"/>
    </source>
</evidence>
<comment type="similarity">
    <text evidence="2">Belongs to the FKBP-type PPIase family.</text>
</comment>
<feature type="signal peptide" evidence="7">
    <location>
        <begin position="1"/>
        <end position="27"/>
    </location>
</feature>
<dbReference type="Gene3D" id="3.10.50.40">
    <property type="match status" value="1"/>
</dbReference>
<evidence type="ECO:0000256" key="6">
    <source>
        <dbReference type="ARBA" id="ARBA00029569"/>
    </source>
</evidence>
<proteinExistence type="inferred from homology"/>
<comment type="caution">
    <text evidence="10">The sequence shown here is derived from an EMBL/GenBank/DDBJ whole genome shotgun (WGS) entry which is preliminary data.</text>
</comment>
<feature type="domain" description="PPIase FKBP-type" evidence="8">
    <location>
        <begin position="221"/>
        <end position="307"/>
    </location>
</feature>
<dbReference type="RefSeq" id="WP_249471362.1">
    <property type="nucleotide sequence ID" value="NZ_JAMBEP010000001.1"/>
</dbReference>
<evidence type="ECO:0000256" key="1">
    <source>
        <dbReference type="ARBA" id="ARBA00000971"/>
    </source>
</evidence>
<evidence type="ECO:0000256" key="3">
    <source>
        <dbReference type="ARBA" id="ARBA00013194"/>
    </source>
</evidence>
<dbReference type="InterPro" id="IPR036944">
    <property type="entry name" value="PPIase_FKBP_N_sf"/>
</dbReference>
<evidence type="ECO:0000256" key="4">
    <source>
        <dbReference type="ARBA" id="ARBA00023110"/>
    </source>
</evidence>
<evidence type="ECO:0000256" key="5">
    <source>
        <dbReference type="ARBA" id="ARBA00023235"/>
    </source>
</evidence>
<accession>A0ABT0MFW6</accession>
<comment type="catalytic activity">
    <reaction evidence="1">
        <text>[protein]-peptidylproline (omega=180) = [protein]-peptidylproline (omega=0)</text>
        <dbReference type="Rhea" id="RHEA:16237"/>
        <dbReference type="Rhea" id="RHEA-COMP:10747"/>
        <dbReference type="Rhea" id="RHEA-COMP:10748"/>
        <dbReference type="ChEBI" id="CHEBI:83833"/>
        <dbReference type="ChEBI" id="CHEBI:83834"/>
        <dbReference type="EC" id="5.2.1.8"/>
    </reaction>
</comment>